<comment type="subcellular location">
    <subcellularLocation>
        <location evidence="2">Cell membrane</location>
        <topology evidence="2">Multi-pass membrane protein</topology>
    </subcellularLocation>
</comment>
<keyword evidence="8" id="KW-0249">Electron transport</keyword>
<dbReference type="AlphaFoldDB" id="A0A7Y9XVW8"/>
<dbReference type="Proteomes" id="UP000522081">
    <property type="component" value="Unassembled WGS sequence"/>
</dbReference>
<evidence type="ECO:0000256" key="3">
    <source>
        <dbReference type="ARBA" id="ARBA00022448"/>
    </source>
</evidence>
<evidence type="ECO:0000256" key="2">
    <source>
        <dbReference type="ARBA" id="ARBA00004651"/>
    </source>
</evidence>
<evidence type="ECO:0000259" key="14">
    <source>
        <dbReference type="Pfam" id="PF01292"/>
    </source>
</evidence>
<feature type="domain" description="Cytochrome b561 bacterial/Ni-hydrogenase" evidence="14">
    <location>
        <begin position="6"/>
        <end position="177"/>
    </location>
</feature>
<keyword evidence="7" id="KW-0479">Metal-binding</keyword>
<evidence type="ECO:0000256" key="7">
    <source>
        <dbReference type="ARBA" id="ARBA00022723"/>
    </source>
</evidence>
<keyword evidence="4" id="KW-1003">Cell membrane</keyword>
<keyword evidence="10" id="KW-0408">Iron</keyword>
<feature type="transmembrane region" description="Helical" evidence="13">
    <location>
        <begin position="144"/>
        <end position="161"/>
    </location>
</feature>
<evidence type="ECO:0000256" key="10">
    <source>
        <dbReference type="ARBA" id="ARBA00023004"/>
    </source>
</evidence>
<dbReference type="RefSeq" id="WP_179406277.1">
    <property type="nucleotide sequence ID" value="NZ_BMGF01000001.1"/>
</dbReference>
<accession>A0A7Y9XVW8</accession>
<evidence type="ECO:0000256" key="8">
    <source>
        <dbReference type="ARBA" id="ARBA00022982"/>
    </source>
</evidence>
<reference evidence="15 16" key="1">
    <citation type="submission" date="2020-07" db="EMBL/GenBank/DDBJ databases">
        <title>Genomic Encyclopedia of Type Strains, Phase IV (KMG-IV): sequencing the most valuable type-strain genomes for metagenomic binning, comparative biology and taxonomic classification.</title>
        <authorList>
            <person name="Goeker M."/>
        </authorList>
    </citation>
    <scope>NUCLEOTIDE SEQUENCE [LARGE SCALE GENOMIC DNA]</scope>
    <source>
        <strain evidence="15 16">DSM 29043</strain>
    </source>
</reference>
<evidence type="ECO:0000256" key="9">
    <source>
        <dbReference type="ARBA" id="ARBA00022989"/>
    </source>
</evidence>
<sequence length="182" mass="20293">MTAATRYNSGAIAFHWIIAALIVLNFIAVWVAEDMPKEDASQLMGIHKAVGISILVLTVLRILWRLTHRPPPFPENMKAWEVALARVVHSLFYFLMVAIPFTGWSMVSAYSGKPVSFFGLFDVPALPYRVNEASGEILHEVHETFGAIMLVLLALHVAGALKHHFVDRHGGLARMIPALRRD</sequence>
<evidence type="ECO:0000256" key="12">
    <source>
        <dbReference type="ARBA" id="ARBA00037975"/>
    </source>
</evidence>
<evidence type="ECO:0000313" key="15">
    <source>
        <dbReference type="EMBL" id="NYH94350.1"/>
    </source>
</evidence>
<evidence type="ECO:0000256" key="13">
    <source>
        <dbReference type="SAM" id="Phobius"/>
    </source>
</evidence>
<feature type="transmembrane region" description="Helical" evidence="13">
    <location>
        <begin position="84"/>
        <end position="107"/>
    </location>
</feature>
<dbReference type="PANTHER" id="PTHR30529:SF1">
    <property type="entry name" value="CYTOCHROME B561 HOMOLOG 2"/>
    <property type="match status" value="1"/>
</dbReference>
<evidence type="ECO:0000256" key="1">
    <source>
        <dbReference type="ARBA" id="ARBA00001970"/>
    </source>
</evidence>
<dbReference type="GO" id="GO:0020037">
    <property type="term" value="F:heme binding"/>
    <property type="evidence" value="ECO:0007669"/>
    <property type="project" value="TreeGrafter"/>
</dbReference>
<keyword evidence="6 13" id="KW-0812">Transmembrane</keyword>
<proteinExistence type="inferred from homology"/>
<feature type="transmembrane region" description="Helical" evidence="13">
    <location>
        <begin position="44"/>
        <end position="64"/>
    </location>
</feature>
<keyword evidence="16" id="KW-1185">Reference proteome</keyword>
<dbReference type="InterPro" id="IPR011577">
    <property type="entry name" value="Cyt_b561_bac/Ni-Hgenase"/>
</dbReference>
<evidence type="ECO:0000313" key="16">
    <source>
        <dbReference type="Proteomes" id="UP000522081"/>
    </source>
</evidence>
<feature type="transmembrane region" description="Helical" evidence="13">
    <location>
        <begin position="12"/>
        <end position="32"/>
    </location>
</feature>
<evidence type="ECO:0000256" key="5">
    <source>
        <dbReference type="ARBA" id="ARBA00022617"/>
    </source>
</evidence>
<evidence type="ECO:0000256" key="6">
    <source>
        <dbReference type="ARBA" id="ARBA00022692"/>
    </source>
</evidence>
<organism evidence="15 16">
    <name type="scientific">Novosphingobium marinum</name>
    <dbReference type="NCBI Taxonomy" id="1514948"/>
    <lineage>
        <taxon>Bacteria</taxon>
        <taxon>Pseudomonadati</taxon>
        <taxon>Pseudomonadota</taxon>
        <taxon>Alphaproteobacteria</taxon>
        <taxon>Sphingomonadales</taxon>
        <taxon>Sphingomonadaceae</taxon>
        <taxon>Novosphingobium</taxon>
    </lineage>
</organism>
<protein>
    <submittedName>
        <fullName evidence="15">Cytochrome b561</fullName>
    </submittedName>
</protein>
<dbReference type="GO" id="GO:0046872">
    <property type="term" value="F:metal ion binding"/>
    <property type="evidence" value="ECO:0007669"/>
    <property type="project" value="UniProtKB-KW"/>
</dbReference>
<comment type="caution">
    <text evidence="15">The sequence shown here is derived from an EMBL/GenBank/DDBJ whole genome shotgun (WGS) entry which is preliminary data.</text>
</comment>
<dbReference type="GO" id="GO:0022904">
    <property type="term" value="P:respiratory electron transport chain"/>
    <property type="evidence" value="ECO:0007669"/>
    <property type="project" value="InterPro"/>
</dbReference>
<gene>
    <name evidence="15" type="ORF">FHS75_000655</name>
</gene>
<comment type="cofactor">
    <cofactor evidence="1">
        <name>heme b</name>
        <dbReference type="ChEBI" id="CHEBI:60344"/>
    </cofactor>
</comment>
<dbReference type="SUPFAM" id="SSF81342">
    <property type="entry name" value="Transmembrane di-heme cytochromes"/>
    <property type="match status" value="1"/>
</dbReference>
<dbReference type="InterPro" id="IPR016174">
    <property type="entry name" value="Di-haem_cyt_TM"/>
</dbReference>
<keyword evidence="5" id="KW-0349">Heme</keyword>
<keyword evidence="9 13" id="KW-1133">Transmembrane helix</keyword>
<dbReference type="InterPro" id="IPR052168">
    <property type="entry name" value="Cytochrome_b561_oxidase"/>
</dbReference>
<dbReference type="PANTHER" id="PTHR30529">
    <property type="entry name" value="CYTOCHROME B561"/>
    <property type="match status" value="1"/>
</dbReference>
<dbReference type="EMBL" id="JACBZF010000001">
    <property type="protein sequence ID" value="NYH94350.1"/>
    <property type="molecule type" value="Genomic_DNA"/>
</dbReference>
<keyword evidence="3" id="KW-0813">Transport</keyword>
<dbReference type="GO" id="GO:0009055">
    <property type="term" value="F:electron transfer activity"/>
    <property type="evidence" value="ECO:0007669"/>
    <property type="project" value="InterPro"/>
</dbReference>
<comment type="similarity">
    <text evidence="12">Belongs to the cytochrome b561 family.</text>
</comment>
<evidence type="ECO:0000256" key="11">
    <source>
        <dbReference type="ARBA" id="ARBA00023136"/>
    </source>
</evidence>
<dbReference type="GO" id="GO:0005886">
    <property type="term" value="C:plasma membrane"/>
    <property type="evidence" value="ECO:0007669"/>
    <property type="project" value="UniProtKB-SubCell"/>
</dbReference>
<evidence type="ECO:0000256" key="4">
    <source>
        <dbReference type="ARBA" id="ARBA00022475"/>
    </source>
</evidence>
<dbReference type="Pfam" id="PF01292">
    <property type="entry name" value="Ni_hydr_CYTB"/>
    <property type="match status" value="1"/>
</dbReference>
<name>A0A7Y9XVW8_9SPHN</name>
<keyword evidence="11 13" id="KW-0472">Membrane</keyword>